<dbReference type="Pfam" id="PF04149">
    <property type="entry name" value="DUF397"/>
    <property type="match status" value="1"/>
</dbReference>
<dbReference type="Proteomes" id="UP001595698">
    <property type="component" value="Unassembled WGS sequence"/>
</dbReference>
<evidence type="ECO:0000259" key="1">
    <source>
        <dbReference type="Pfam" id="PF04149"/>
    </source>
</evidence>
<reference evidence="3" key="1">
    <citation type="journal article" date="2019" name="Int. J. Syst. Evol. Microbiol.">
        <title>The Global Catalogue of Microorganisms (GCM) 10K type strain sequencing project: providing services to taxonomists for standard genome sequencing and annotation.</title>
        <authorList>
            <consortium name="The Broad Institute Genomics Platform"/>
            <consortium name="The Broad Institute Genome Sequencing Center for Infectious Disease"/>
            <person name="Wu L."/>
            <person name="Ma J."/>
        </authorList>
    </citation>
    <scope>NUCLEOTIDE SEQUENCE [LARGE SCALE GENOMIC DNA]</scope>
    <source>
        <strain evidence="3">TBRC 7912</strain>
    </source>
</reference>
<keyword evidence="3" id="KW-1185">Reference proteome</keyword>
<name>A0ABV8EW95_9ACTN</name>
<evidence type="ECO:0000313" key="2">
    <source>
        <dbReference type="EMBL" id="MFC3980668.1"/>
    </source>
</evidence>
<evidence type="ECO:0000313" key="3">
    <source>
        <dbReference type="Proteomes" id="UP001595698"/>
    </source>
</evidence>
<feature type="domain" description="DUF397" evidence="1">
    <location>
        <begin position="10"/>
        <end position="64"/>
    </location>
</feature>
<comment type="caution">
    <text evidence="2">The sequence shown here is derived from an EMBL/GenBank/DDBJ whole genome shotgun (WGS) entry which is preliminary data.</text>
</comment>
<organism evidence="2 3">
    <name type="scientific">Streptosporangium jomthongense</name>
    <dbReference type="NCBI Taxonomy" id="1193683"/>
    <lineage>
        <taxon>Bacteria</taxon>
        <taxon>Bacillati</taxon>
        <taxon>Actinomycetota</taxon>
        <taxon>Actinomycetes</taxon>
        <taxon>Streptosporangiales</taxon>
        <taxon>Streptosporangiaceae</taxon>
        <taxon>Streptosporangium</taxon>
    </lineage>
</organism>
<dbReference type="RefSeq" id="WP_386189661.1">
    <property type="nucleotide sequence ID" value="NZ_JBHSBC010000010.1"/>
</dbReference>
<protein>
    <submittedName>
        <fullName evidence="2">DUF397 domain-containing protein</fullName>
    </submittedName>
</protein>
<dbReference type="InterPro" id="IPR007278">
    <property type="entry name" value="DUF397"/>
</dbReference>
<sequence length="70" mass="7844">MNLSEELRNAQWRKATKSGENGGNCLEVAPLSESRVAIRDTETPDQPPYVVRATVWHAFIHGAKNGEFDF</sequence>
<dbReference type="EMBL" id="JBHSBC010000010">
    <property type="protein sequence ID" value="MFC3980668.1"/>
    <property type="molecule type" value="Genomic_DNA"/>
</dbReference>
<gene>
    <name evidence="2" type="ORF">ACFOYY_11080</name>
</gene>
<proteinExistence type="predicted"/>
<accession>A0ABV8EW95</accession>